<accession>A0A646QW44</accession>
<dbReference type="EMBL" id="MK613346">
    <property type="protein sequence ID" value="QBQ72620.1"/>
    <property type="molecule type" value="Genomic_DNA"/>
</dbReference>
<sequence length="72" mass="8927">MMMTKMYDLEPMILDCWRVCNDLETVFKQVGDGEREPTHDEMMNTLMGMQQLYEWKFEQLFFKYEELCRDRQ</sequence>
<dbReference type="Proteomes" id="UP000424671">
    <property type="component" value="Segment"/>
</dbReference>
<organism evidence="1 2">
    <name type="scientific">Roseobacter phage CRP-4</name>
    <dbReference type="NCBI Taxonomy" id="2559283"/>
    <lineage>
        <taxon>Viruses</taxon>
        <taxon>Duplodnaviria</taxon>
        <taxon>Heunggongvirae</taxon>
        <taxon>Uroviricota</taxon>
        <taxon>Caudoviricetes</taxon>
        <taxon>Zobellviridae</taxon>
        <taxon>Cobavirinae</taxon>
        <taxon>Veravirus</taxon>
    </lineage>
</organism>
<name>A0A646QW44_9CAUD</name>
<evidence type="ECO:0000313" key="2">
    <source>
        <dbReference type="Proteomes" id="UP000424671"/>
    </source>
</evidence>
<gene>
    <name evidence="1" type="ORF">CRP4_gp11</name>
</gene>
<proteinExistence type="predicted"/>
<protein>
    <submittedName>
        <fullName evidence="1">Uncharacterized protein</fullName>
    </submittedName>
</protein>
<evidence type="ECO:0000313" key="1">
    <source>
        <dbReference type="EMBL" id="QBQ72620.1"/>
    </source>
</evidence>
<reference evidence="1 2" key="1">
    <citation type="journal article" date="2019" name="mSystems">
        <title>Diverse, abundant and novel viruses infecting the marine abundant Roseobacter RCA lineage.</title>
        <authorList>
            <person name="Zhang Z.F."/>
            <person name="Chen F."/>
            <person name="Chu X."/>
            <person name="Zhang H."/>
            <person name="Luo H.W."/>
            <person name="Zhai Z.Q."/>
            <person name="Yang M.Y."/>
            <person name="Zhao Y.L."/>
        </authorList>
    </citation>
    <scope>NUCLEOTIDE SEQUENCE [LARGE SCALE GENOMIC DNA]</scope>
</reference>